<dbReference type="AlphaFoldDB" id="A0A495Q072"/>
<feature type="domain" description="General stress protein FMN-binding split barrel" evidence="1">
    <location>
        <begin position="10"/>
        <end position="157"/>
    </location>
</feature>
<protein>
    <submittedName>
        <fullName evidence="2">General stress protein 26</fullName>
    </submittedName>
</protein>
<dbReference type="InterPro" id="IPR038725">
    <property type="entry name" value="YdaG_split_barrel_FMN-bd"/>
</dbReference>
<gene>
    <name evidence="2" type="ORF">BC962_1068</name>
</gene>
<dbReference type="SUPFAM" id="SSF50475">
    <property type="entry name" value="FMN-binding split barrel"/>
    <property type="match status" value="1"/>
</dbReference>
<dbReference type="PANTHER" id="PTHR34818:SF1">
    <property type="entry name" value="PROTEIN BLI-3"/>
    <property type="match status" value="1"/>
</dbReference>
<dbReference type="OrthoDB" id="1432662at2"/>
<reference evidence="2 3" key="1">
    <citation type="submission" date="2018-10" db="EMBL/GenBank/DDBJ databases">
        <title>Genomic Encyclopedia of Archaeal and Bacterial Type Strains, Phase II (KMG-II): from individual species to whole genera.</title>
        <authorList>
            <person name="Goeker M."/>
        </authorList>
    </citation>
    <scope>NUCLEOTIDE SEQUENCE [LARGE SCALE GENOMIC DNA]</scope>
    <source>
        <strain evidence="2 3">DSM 19839</strain>
    </source>
</reference>
<accession>A0A495Q072</accession>
<dbReference type="InterPro" id="IPR052917">
    <property type="entry name" value="Stress-Dev_Protein"/>
</dbReference>
<keyword evidence="3" id="KW-1185">Reference proteome</keyword>
<sequence length="166" mass="18783">MSTENLNNTEALKKMRKLVEDIDFCMMLTDLDSKPISAIPMSTKKVDEAGNIWFLSGKNSDHNSNISKHSKTQLIYSDNSDMEFVSVYGSATIHSDKEIIHELYSKSDDAWFEDKNDPNITAIKFTPSEAYYWDTKQNKYIALLKKGMATITGDKVDVGEKGKLNL</sequence>
<dbReference type="InterPro" id="IPR012349">
    <property type="entry name" value="Split_barrel_FMN-bd"/>
</dbReference>
<dbReference type="Pfam" id="PF16242">
    <property type="entry name" value="Pyrid_ox_like"/>
    <property type="match status" value="1"/>
</dbReference>
<dbReference type="Proteomes" id="UP000276282">
    <property type="component" value="Unassembled WGS sequence"/>
</dbReference>
<evidence type="ECO:0000259" key="1">
    <source>
        <dbReference type="Pfam" id="PF16242"/>
    </source>
</evidence>
<name>A0A495Q072_9FLAO</name>
<dbReference type="RefSeq" id="WP_121344957.1">
    <property type="nucleotide sequence ID" value="NZ_RBLG01000001.1"/>
</dbReference>
<dbReference type="PANTHER" id="PTHR34818">
    <property type="entry name" value="PROTEIN BLI-3"/>
    <property type="match status" value="1"/>
</dbReference>
<evidence type="ECO:0000313" key="2">
    <source>
        <dbReference type="EMBL" id="RKS56089.1"/>
    </source>
</evidence>
<evidence type="ECO:0000313" key="3">
    <source>
        <dbReference type="Proteomes" id="UP000276282"/>
    </source>
</evidence>
<proteinExistence type="predicted"/>
<comment type="caution">
    <text evidence="2">The sequence shown here is derived from an EMBL/GenBank/DDBJ whole genome shotgun (WGS) entry which is preliminary data.</text>
</comment>
<organism evidence="2 3">
    <name type="scientific">Gillisia mitskevichiae</name>
    <dbReference type="NCBI Taxonomy" id="270921"/>
    <lineage>
        <taxon>Bacteria</taxon>
        <taxon>Pseudomonadati</taxon>
        <taxon>Bacteroidota</taxon>
        <taxon>Flavobacteriia</taxon>
        <taxon>Flavobacteriales</taxon>
        <taxon>Flavobacteriaceae</taxon>
        <taxon>Gillisia</taxon>
    </lineage>
</organism>
<dbReference type="EMBL" id="RBLG01000001">
    <property type="protein sequence ID" value="RKS56089.1"/>
    <property type="molecule type" value="Genomic_DNA"/>
</dbReference>
<dbReference type="Gene3D" id="2.30.110.10">
    <property type="entry name" value="Electron Transport, Fmn-binding Protein, Chain A"/>
    <property type="match status" value="1"/>
</dbReference>